<evidence type="ECO:0000313" key="3">
    <source>
        <dbReference type="EMBL" id="KAK9727892.1"/>
    </source>
</evidence>
<keyword evidence="4" id="KW-1185">Reference proteome</keyword>
<organism evidence="3 4">
    <name type="scientific">Basidiobolus ranarum</name>
    <dbReference type="NCBI Taxonomy" id="34480"/>
    <lineage>
        <taxon>Eukaryota</taxon>
        <taxon>Fungi</taxon>
        <taxon>Fungi incertae sedis</taxon>
        <taxon>Zoopagomycota</taxon>
        <taxon>Entomophthoromycotina</taxon>
        <taxon>Basidiobolomycetes</taxon>
        <taxon>Basidiobolales</taxon>
        <taxon>Basidiobolaceae</taxon>
        <taxon>Basidiobolus</taxon>
    </lineage>
</organism>
<reference evidence="3 4" key="1">
    <citation type="submission" date="2023-04" db="EMBL/GenBank/DDBJ databases">
        <title>Genome of Basidiobolus ranarum AG-B5.</title>
        <authorList>
            <person name="Stajich J.E."/>
            <person name="Carter-House D."/>
            <person name="Gryganskyi A."/>
        </authorList>
    </citation>
    <scope>NUCLEOTIDE SEQUENCE [LARGE SCALE GENOMIC DNA]</scope>
    <source>
        <strain evidence="3 4">AG-B5</strain>
    </source>
</reference>
<feature type="transmembrane region" description="Helical" evidence="1">
    <location>
        <begin position="285"/>
        <end position="309"/>
    </location>
</feature>
<evidence type="ECO:0000256" key="1">
    <source>
        <dbReference type="SAM" id="Phobius"/>
    </source>
</evidence>
<feature type="transmembrane region" description="Helical" evidence="1">
    <location>
        <begin position="371"/>
        <end position="392"/>
    </location>
</feature>
<proteinExistence type="predicted"/>
<gene>
    <name evidence="3" type="primary">RAX1_2</name>
    <name evidence="3" type="ORF">K7432_001460</name>
</gene>
<evidence type="ECO:0000313" key="4">
    <source>
        <dbReference type="Proteomes" id="UP001479436"/>
    </source>
</evidence>
<dbReference type="PANTHER" id="PTHR13155">
    <property type="entry name" value="A-KINASE ANCHOR PROTEINS"/>
    <property type="match status" value="1"/>
</dbReference>
<dbReference type="InterPro" id="IPR052246">
    <property type="entry name" value="Cell_Polariz_PKAAnc"/>
</dbReference>
<feature type="domain" description="RGS" evidence="2">
    <location>
        <begin position="198"/>
        <end position="281"/>
    </location>
</feature>
<keyword evidence="1" id="KW-0472">Membrane</keyword>
<dbReference type="EMBL" id="JASJQH010006908">
    <property type="protein sequence ID" value="KAK9727892.1"/>
    <property type="molecule type" value="Genomic_DNA"/>
</dbReference>
<protein>
    <submittedName>
        <fullName evidence="3">Bud site selection protein, Revert to axial protein 1</fullName>
    </submittedName>
</protein>
<dbReference type="SUPFAM" id="SSF48097">
    <property type="entry name" value="Regulator of G-protein signaling, RGS"/>
    <property type="match status" value="1"/>
</dbReference>
<sequence>MVAQNFRRSSKSSYSQPPDKSIFQNFWFPEESEDITLNDPNLPTLEQVLARKTTPPVCLYNYYIYLRDNNRLVENLDFWLDVVAHENLCKLYCKELLSTLSPISSVNSPQSSKNGRFSVGRLSIRDISNELRFSMFSGASNESSYTLSTFSIRPKSQSTQGDAEKAENHTEQYCLNLPRSDPDLFNGENSSNIQLSGMERKVQREDLKRSAEKIYYKYIVSGAEKELVLPGAIRFQICQMLEMQQRDDPEVFLQAKDFVFQQMSHESFPRFLRARAYSNIGPFHAMFRLVLGLFFLFVGFAVEFTLIFMDLQPKTLRFWGLLPIWLGVCNIHVHQERFSPLLTLIGVSEKSFLHFNRVRDKYIRRLHIVQGFRIFLTDLVISMVVVVIFYVVPGHRL</sequence>
<keyword evidence="1" id="KW-1133">Transmembrane helix</keyword>
<dbReference type="Gene3D" id="1.10.167.10">
    <property type="entry name" value="Regulator of G-protein Signalling 4, domain 2"/>
    <property type="match status" value="1"/>
</dbReference>
<evidence type="ECO:0000259" key="2">
    <source>
        <dbReference type="PROSITE" id="PS50132"/>
    </source>
</evidence>
<keyword evidence="1" id="KW-0812">Transmembrane</keyword>
<comment type="caution">
    <text evidence="3">The sequence shown here is derived from an EMBL/GenBank/DDBJ whole genome shotgun (WGS) entry which is preliminary data.</text>
</comment>
<dbReference type="PANTHER" id="PTHR13155:SF1">
    <property type="entry name" value="A-KINASE ANCHOR PROTEIN 10, MITOCHONDRIAL"/>
    <property type="match status" value="1"/>
</dbReference>
<dbReference type="Proteomes" id="UP001479436">
    <property type="component" value="Unassembled WGS sequence"/>
</dbReference>
<dbReference type="InterPro" id="IPR044926">
    <property type="entry name" value="RGS_subdomain_2"/>
</dbReference>
<dbReference type="PROSITE" id="PS50132">
    <property type="entry name" value="RGS"/>
    <property type="match status" value="1"/>
</dbReference>
<dbReference type="InterPro" id="IPR016137">
    <property type="entry name" value="RGS"/>
</dbReference>
<dbReference type="Pfam" id="PF00615">
    <property type="entry name" value="RGS"/>
    <property type="match status" value="1"/>
</dbReference>
<dbReference type="InterPro" id="IPR036305">
    <property type="entry name" value="RGS_sf"/>
</dbReference>
<name>A0ABR2W9L6_9FUNG</name>
<accession>A0ABR2W9L6</accession>
<dbReference type="SMART" id="SM00315">
    <property type="entry name" value="RGS"/>
    <property type="match status" value="1"/>
</dbReference>